<feature type="compositionally biased region" description="Basic residues" evidence="1">
    <location>
        <begin position="136"/>
        <end position="147"/>
    </location>
</feature>
<dbReference type="AlphaFoldDB" id="A0A9J6D6V6"/>
<name>A0A9J6D6V6_RHIMP</name>
<evidence type="ECO:0000313" key="3">
    <source>
        <dbReference type="Proteomes" id="UP000821866"/>
    </source>
</evidence>
<dbReference type="EMBL" id="JABSTU010000011">
    <property type="protein sequence ID" value="KAH8009781.1"/>
    <property type="molecule type" value="Genomic_DNA"/>
</dbReference>
<gene>
    <name evidence="2" type="ORF">HPB51_019340</name>
</gene>
<evidence type="ECO:0000313" key="2">
    <source>
        <dbReference type="EMBL" id="KAH8009781.1"/>
    </source>
</evidence>
<dbReference type="Proteomes" id="UP000821866">
    <property type="component" value="Chromosome 9"/>
</dbReference>
<evidence type="ECO:0000256" key="1">
    <source>
        <dbReference type="SAM" id="MobiDB-lite"/>
    </source>
</evidence>
<keyword evidence="3" id="KW-1185">Reference proteome</keyword>
<proteinExistence type="predicted"/>
<feature type="region of interest" description="Disordered" evidence="1">
    <location>
        <begin position="33"/>
        <end position="97"/>
    </location>
</feature>
<reference evidence="2" key="2">
    <citation type="submission" date="2021-09" db="EMBL/GenBank/DDBJ databases">
        <authorList>
            <person name="Jia N."/>
            <person name="Wang J."/>
            <person name="Shi W."/>
            <person name="Du L."/>
            <person name="Sun Y."/>
            <person name="Zhan W."/>
            <person name="Jiang J."/>
            <person name="Wang Q."/>
            <person name="Zhang B."/>
            <person name="Ji P."/>
            <person name="Sakyi L.B."/>
            <person name="Cui X."/>
            <person name="Yuan T."/>
            <person name="Jiang B."/>
            <person name="Yang W."/>
            <person name="Lam T.T.-Y."/>
            <person name="Chang Q."/>
            <person name="Ding S."/>
            <person name="Wang X."/>
            <person name="Zhu J."/>
            <person name="Ruan X."/>
            <person name="Zhao L."/>
            <person name="Wei J."/>
            <person name="Que T."/>
            <person name="Du C."/>
            <person name="Cheng J."/>
            <person name="Dai P."/>
            <person name="Han X."/>
            <person name="Huang E."/>
            <person name="Gao Y."/>
            <person name="Liu J."/>
            <person name="Shao H."/>
            <person name="Ye R."/>
            <person name="Li L."/>
            <person name="Wei W."/>
            <person name="Wang X."/>
            <person name="Wang C."/>
            <person name="Huo Q."/>
            <person name="Li W."/>
            <person name="Guo W."/>
            <person name="Chen H."/>
            <person name="Chen S."/>
            <person name="Zhou L."/>
            <person name="Zhou L."/>
            <person name="Ni X."/>
            <person name="Tian J."/>
            <person name="Zhou Y."/>
            <person name="Sheng Y."/>
            <person name="Liu T."/>
            <person name="Pan Y."/>
            <person name="Xia L."/>
            <person name="Li J."/>
            <person name="Zhao F."/>
            <person name="Cao W."/>
        </authorList>
    </citation>
    <scope>NUCLEOTIDE SEQUENCE</scope>
    <source>
        <strain evidence="2">Rmic-2018</strain>
        <tissue evidence="2">Larvae</tissue>
    </source>
</reference>
<feature type="region of interest" description="Disordered" evidence="1">
    <location>
        <begin position="120"/>
        <end position="152"/>
    </location>
</feature>
<accession>A0A9J6D6V6</accession>
<protein>
    <submittedName>
        <fullName evidence="2">Uncharacterized protein</fullName>
    </submittedName>
</protein>
<sequence>MMDKDGLHYNNTGVRFVARKISTVAQVFLEQRHSDDRQPRLQTPRRRHWKSPRRSRDNWTMSKDGDAHPTATAGQLQHTPPHPMTLQHPSPLPGLPAWAQTPTFPWNIPNPPKYHVSHCRGAGAPSPRDGHEGTPMRRRRPPRRHTHTPGVNVGFLNLHGARRMSKWEALFQTTQAEDFPLFAVAETHLRALEEPPPNAE</sequence>
<reference evidence="2" key="1">
    <citation type="journal article" date="2020" name="Cell">
        <title>Large-Scale Comparative Analyses of Tick Genomes Elucidate Their Genetic Diversity and Vector Capacities.</title>
        <authorList>
            <consortium name="Tick Genome and Microbiome Consortium (TIGMIC)"/>
            <person name="Jia N."/>
            <person name="Wang J."/>
            <person name="Shi W."/>
            <person name="Du L."/>
            <person name="Sun Y."/>
            <person name="Zhan W."/>
            <person name="Jiang J.F."/>
            <person name="Wang Q."/>
            <person name="Zhang B."/>
            <person name="Ji P."/>
            <person name="Bell-Sakyi L."/>
            <person name="Cui X.M."/>
            <person name="Yuan T.T."/>
            <person name="Jiang B.G."/>
            <person name="Yang W.F."/>
            <person name="Lam T.T."/>
            <person name="Chang Q.C."/>
            <person name="Ding S.J."/>
            <person name="Wang X.J."/>
            <person name="Zhu J.G."/>
            <person name="Ruan X.D."/>
            <person name="Zhao L."/>
            <person name="Wei J.T."/>
            <person name="Ye R.Z."/>
            <person name="Que T.C."/>
            <person name="Du C.H."/>
            <person name="Zhou Y.H."/>
            <person name="Cheng J.X."/>
            <person name="Dai P.F."/>
            <person name="Guo W.B."/>
            <person name="Han X.H."/>
            <person name="Huang E.J."/>
            <person name="Li L.F."/>
            <person name="Wei W."/>
            <person name="Gao Y.C."/>
            <person name="Liu J.Z."/>
            <person name="Shao H.Z."/>
            <person name="Wang X."/>
            <person name="Wang C.C."/>
            <person name="Yang T.C."/>
            <person name="Huo Q.B."/>
            <person name="Li W."/>
            <person name="Chen H.Y."/>
            <person name="Chen S.E."/>
            <person name="Zhou L.G."/>
            <person name="Ni X.B."/>
            <person name="Tian J.H."/>
            <person name="Sheng Y."/>
            <person name="Liu T."/>
            <person name="Pan Y.S."/>
            <person name="Xia L.Y."/>
            <person name="Li J."/>
            <person name="Zhao F."/>
            <person name="Cao W.C."/>
        </authorList>
    </citation>
    <scope>NUCLEOTIDE SEQUENCE</scope>
    <source>
        <strain evidence="2">Rmic-2018</strain>
    </source>
</reference>
<organism evidence="2 3">
    <name type="scientific">Rhipicephalus microplus</name>
    <name type="common">Cattle tick</name>
    <name type="synonym">Boophilus microplus</name>
    <dbReference type="NCBI Taxonomy" id="6941"/>
    <lineage>
        <taxon>Eukaryota</taxon>
        <taxon>Metazoa</taxon>
        <taxon>Ecdysozoa</taxon>
        <taxon>Arthropoda</taxon>
        <taxon>Chelicerata</taxon>
        <taxon>Arachnida</taxon>
        <taxon>Acari</taxon>
        <taxon>Parasitiformes</taxon>
        <taxon>Ixodida</taxon>
        <taxon>Ixodoidea</taxon>
        <taxon>Ixodidae</taxon>
        <taxon>Rhipicephalinae</taxon>
        <taxon>Rhipicephalus</taxon>
        <taxon>Boophilus</taxon>
    </lineage>
</organism>
<feature type="compositionally biased region" description="Basic residues" evidence="1">
    <location>
        <begin position="43"/>
        <end position="53"/>
    </location>
</feature>
<comment type="caution">
    <text evidence="2">The sequence shown here is derived from an EMBL/GenBank/DDBJ whole genome shotgun (WGS) entry which is preliminary data.</text>
</comment>